<dbReference type="AlphaFoldDB" id="A0A852U2Y5"/>
<dbReference type="InterPro" id="IPR013494">
    <property type="entry name" value="CHP02678"/>
</dbReference>
<organism evidence="1 2">
    <name type="scientific">Spinactinospora alkalitolerans</name>
    <dbReference type="NCBI Taxonomy" id="687207"/>
    <lineage>
        <taxon>Bacteria</taxon>
        <taxon>Bacillati</taxon>
        <taxon>Actinomycetota</taxon>
        <taxon>Actinomycetes</taxon>
        <taxon>Streptosporangiales</taxon>
        <taxon>Nocardiopsidaceae</taxon>
        <taxon>Spinactinospora</taxon>
    </lineage>
</organism>
<evidence type="ECO:0000313" key="1">
    <source>
        <dbReference type="EMBL" id="NYE49875.1"/>
    </source>
</evidence>
<dbReference type="RefSeq" id="WP_179645461.1">
    <property type="nucleotide sequence ID" value="NZ_BAAAYY010000048.1"/>
</dbReference>
<evidence type="ECO:0000313" key="2">
    <source>
        <dbReference type="Proteomes" id="UP000589036"/>
    </source>
</evidence>
<reference evidence="1 2" key="1">
    <citation type="submission" date="2020-07" db="EMBL/GenBank/DDBJ databases">
        <title>Sequencing the genomes of 1000 actinobacteria strains.</title>
        <authorList>
            <person name="Klenk H.-P."/>
        </authorList>
    </citation>
    <scope>NUCLEOTIDE SEQUENCE [LARGE SCALE GENOMIC DNA]</scope>
    <source>
        <strain evidence="1 2">CXB654</strain>
    </source>
</reference>
<keyword evidence="2" id="KW-1185">Reference proteome</keyword>
<dbReference type="Pfam" id="PF09661">
    <property type="entry name" value="DUF2398"/>
    <property type="match status" value="1"/>
</dbReference>
<comment type="caution">
    <text evidence="1">The sequence shown here is derived from an EMBL/GenBank/DDBJ whole genome shotgun (WGS) entry which is preliminary data.</text>
</comment>
<dbReference type="EMBL" id="JACCCC010000001">
    <property type="protein sequence ID" value="NYE49875.1"/>
    <property type="molecule type" value="Genomic_DNA"/>
</dbReference>
<dbReference type="Proteomes" id="UP000589036">
    <property type="component" value="Unassembled WGS sequence"/>
</dbReference>
<protein>
    <submittedName>
        <fullName evidence="1">Uncharacterized protein (TIGR02678 family)</fullName>
    </submittedName>
</protein>
<accession>A0A852U2Y5</accession>
<name>A0A852U2Y5_9ACTN</name>
<proteinExistence type="predicted"/>
<gene>
    <name evidence="1" type="ORF">HDA32_004995</name>
</gene>
<sequence length="415" mass="44277">MAVRSGNEDIALTVERQAAARRLLADPLVTARSHPEDFALVRTHSDWLVQRFQRVLGYRLTVAADHARLVKTGLVDAVATPLTRASGAHFTPRAYTYLALALAALAEAPARLPLSRLAEDVRAAAEEAGLDLDPRDRMSERRGFVAALRHLIRWGAITERGGALADYVTDPAEEVWFGVDHEVARLVLAHPPHSAPDPPAFTAAVRGDTASDDAGAAELTVRRLLAETAVVYRADLDERRRERLGHHQWRAVAELGELLGCDAEIRAEGVALVMPDDGASDARGADRPAAFPSADPVGRTALVLIGRLAAELGPSAGPAHAVDVPADLLGAELAEVAGADAQRRWSRTALSHLPDAEDLADRVLDLLLRTRLMDRGGPPGEGAPFEGWRLLAAAARYAAPAAGGGSARDGSEERR</sequence>